<organism evidence="2 3">
    <name type="scientific">Streptococcus oralis subsp. tigurinus</name>
    <dbReference type="NCBI Taxonomy" id="1077464"/>
    <lineage>
        <taxon>Bacteria</taxon>
        <taxon>Bacillati</taxon>
        <taxon>Bacillota</taxon>
        <taxon>Bacilli</taxon>
        <taxon>Lactobacillales</taxon>
        <taxon>Streptococcaceae</taxon>
        <taxon>Streptococcus</taxon>
    </lineage>
</organism>
<dbReference type="CDD" id="cd00222">
    <property type="entry name" value="CollagenBindB"/>
    <property type="match status" value="2"/>
</dbReference>
<sequence>QDTGKTLELNKDNNWSGSFTDLDVNKAGKAIAYTIEEVSVAEYESKVTGDATSYTITNSYTPGKTQVPVKKVWKDADNQDGKRPTSVTVKLLADGQDTGKTLELNKDNNWSGNFTDLDVNKAGKAIKYTIEEVSVAEYESK</sequence>
<dbReference type="EMBL" id="NCUG01000001">
    <property type="protein sequence ID" value="ORO51579.1"/>
    <property type="molecule type" value="Genomic_DNA"/>
</dbReference>
<feature type="domain" description="CNA-B" evidence="1">
    <location>
        <begin position="67"/>
        <end position="140"/>
    </location>
</feature>
<dbReference type="Gene3D" id="2.60.40.1140">
    <property type="entry name" value="Collagen-binding surface protein Cna, B-type domain"/>
    <property type="match status" value="2"/>
</dbReference>
<dbReference type="SUPFAM" id="SSF49478">
    <property type="entry name" value="Cna protein B-type domain"/>
    <property type="match status" value="2"/>
</dbReference>
<feature type="non-terminal residue" evidence="2">
    <location>
        <position position="1"/>
    </location>
</feature>
<dbReference type="Pfam" id="PF05738">
    <property type="entry name" value="Cna_B"/>
    <property type="match status" value="2"/>
</dbReference>
<protein>
    <recommendedName>
        <fullName evidence="1">CNA-B domain-containing protein</fullName>
    </recommendedName>
</protein>
<dbReference type="InterPro" id="IPR008454">
    <property type="entry name" value="Collagen-bd_Cna-like_B-typ_dom"/>
</dbReference>
<evidence type="ECO:0000259" key="1">
    <source>
        <dbReference type="Pfam" id="PF05738"/>
    </source>
</evidence>
<name>A0A1X1GXI4_STROR</name>
<proteinExistence type="predicted"/>
<accession>A0A1X1GXI4</accession>
<gene>
    <name evidence="2" type="ORF">B7725_00005</name>
</gene>
<feature type="non-terminal residue" evidence="2">
    <location>
        <position position="141"/>
    </location>
</feature>
<dbReference type="AlphaFoldDB" id="A0A1X1GXI4"/>
<dbReference type="Proteomes" id="UP000193030">
    <property type="component" value="Unassembled WGS sequence"/>
</dbReference>
<reference evidence="2 3" key="1">
    <citation type="journal article" date="2016" name="Eur. J. Clin. Microbiol. Infect. Dis.">
        <title>Whole genome sequencing as a tool for phylogenetic analysis of clinical strains of Mitis group streptococci.</title>
        <authorList>
            <person name="Rasmussen L.H."/>
            <person name="Dargis R."/>
            <person name="Hojholt K."/>
            <person name="Christensen J.J."/>
            <person name="Skovgaard O."/>
            <person name="Justesen U.S."/>
            <person name="Rosenvinge F.S."/>
            <person name="Moser C."/>
            <person name="Lukjancenko O."/>
            <person name="Rasmussen S."/>
            <person name="Nielsen X.C."/>
        </authorList>
    </citation>
    <scope>NUCLEOTIDE SEQUENCE [LARGE SCALE GENOMIC DNA]</scope>
    <source>
        <strain evidence="2 3">OD_314165_09</strain>
    </source>
</reference>
<comment type="caution">
    <text evidence="2">The sequence shown here is derived from an EMBL/GenBank/DDBJ whole genome shotgun (WGS) entry which is preliminary data.</text>
</comment>
<evidence type="ECO:0000313" key="2">
    <source>
        <dbReference type="EMBL" id="ORO51579.1"/>
    </source>
</evidence>
<dbReference type="RefSeq" id="WP_142357332.1">
    <property type="nucleotide sequence ID" value="NZ_NCUG01000001.1"/>
</dbReference>
<feature type="domain" description="CNA-B" evidence="1">
    <location>
        <begin position="3"/>
        <end position="59"/>
    </location>
</feature>
<evidence type="ECO:0000313" key="3">
    <source>
        <dbReference type="Proteomes" id="UP000193030"/>
    </source>
</evidence>